<evidence type="ECO:0000313" key="2">
    <source>
        <dbReference type="EMBL" id="QDS75868.1"/>
    </source>
</evidence>
<feature type="compositionally biased region" description="Basic and acidic residues" evidence="1">
    <location>
        <begin position="49"/>
        <end position="60"/>
    </location>
</feature>
<dbReference type="AlphaFoldDB" id="A0A517LJP7"/>
<sequence length="145" mass="17238">MGAFQSSLLGIGSTAHCRARHLHSTLLSTLAEETAAKEQQQQEEEEEDKEMREQRERRQREQHVASMLNILQDSWQAIIDFKQQMLLSPSGEIWGPEFSDVIWREYVHIRAVSEDETHMFHEVAWRVMREHEVWAREHEEEIWSV</sequence>
<evidence type="ECO:0000313" key="3">
    <source>
        <dbReference type="Proteomes" id="UP000316270"/>
    </source>
</evidence>
<keyword evidence="3" id="KW-1185">Reference proteome</keyword>
<organism evidence="2 3">
    <name type="scientific">Venturia effusa</name>
    <dbReference type="NCBI Taxonomy" id="50376"/>
    <lineage>
        <taxon>Eukaryota</taxon>
        <taxon>Fungi</taxon>
        <taxon>Dikarya</taxon>
        <taxon>Ascomycota</taxon>
        <taxon>Pezizomycotina</taxon>
        <taxon>Dothideomycetes</taxon>
        <taxon>Pleosporomycetidae</taxon>
        <taxon>Venturiales</taxon>
        <taxon>Venturiaceae</taxon>
        <taxon>Venturia</taxon>
    </lineage>
</organism>
<proteinExistence type="predicted"/>
<reference evidence="2 3" key="1">
    <citation type="submission" date="2019-07" db="EMBL/GenBank/DDBJ databases">
        <title>Finished genome of Venturia effusa.</title>
        <authorList>
            <person name="Young C.A."/>
            <person name="Cox M.P."/>
            <person name="Ganley A.R.D."/>
            <person name="David W.J."/>
        </authorList>
    </citation>
    <scope>NUCLEOTIDE SEQUENCE [LARGE SCALE GENOMIC DNA]</scope>
    <source>
        <strain evidence="3">albino</strain>
    </source>
</reference>
<gene>
    <name evidence="2" type="ORF">FKW77_001749</name>
</gene>
<feature type="region of interest" description="Disordered" evidence="1">
    <location>
        <begin position="33"/>
        <end position="60"/>
    </location>
</feature>
<accession>A0A517LJP7</accession>
<evidence type="ECO:0000256" key="1">
    <source>
        <dbReference type="SAM" id="MobiDB-lite"/>
    </source>
</evidence>
<dbReference type="EMBL" id="CP042198">
    <property type="protein sequence ID" value="QDS75868.1"/>
    <property type="molecule type" value="Genomic_DNA"/>
</dbReference>
<dbReference type="Proteomes" id="UP000316270">
    <property type="component" value="Chromosome 14"/>
</dbReference>
<name>A0A517LJP7_9PEZI</name>
<protein>
    <submittedName>
        <fullName evidence="2">Uncharacterized protein</fullName>
    </submittedName>
</protein>